<evidence type="ECO:0000313" key="2">
    <source>
        <dbReference type="EMBL" id="ATA52435.1"/>
    </source>
</evidence>
<dbReference type="Pfam" id="PF04577">
    <property type="entry name" value="Glyco_transf_61"/>
    <property type="match status" value="1"/>
</dbReference>
<accession>A0A250DDH9</accession>
<proteinExistence type="predicted"/>
<dbReference type="EMBL" id="CP023284">
    <property type="protein sequence ID" value="ATA52435.1"/>
    <property type="molecule type" value="Genomic_DNA"/>
</dbReference>
<protein>
    <recommendedName>
        <fullName evidence="1">Glycosyltransferase 61 catalytic domain-containing protein</fullName>
    </recommendedName>
</protein>
<feature type="domain" description="Glycosyltransferase 61 catalytic" evidence="1">
    <location>
        <begin position="3"/>
        <end position="89"/>
    </location>
</feature>
<name>A0A250DDH9_9BURK</name>
<evidence type="ECO:0000259" key="1">
    <source>
        <dbReference type="Pfam" id="PF04577"/>
    </source>
</evidence>
<organism evidence="2 3">
    <name type="scientific">Variovorax boronicumulans</name>
    <dbReference type="NCBI Taxonomy" id="436515"/>
    <lineage>
        <taxon>Bacteria</taxon>
        <taxon>Pseudomonadati</taxon>
        <taxon>Pseudomonadota</taxon>
        <taxon>Betaproteobacteria</taxon>
        <taxon>Burkholderiales</taxon>
        <taxon>Comamonadaceae</taxon>
        <taxon>Variovorax</taxon>
    </lineage>
</organism>
<dbReference type="Proteomes" id="UP000217154">
    <property type="component" value="Chromosome"/>
</dbReference>
<dbReference type="AlphaFoldDB" id="A0A250DDH9"/>
<evidence type="ECO:0000313" key="3">
    <source>
        <dbReference type="Proteomes" id="UP000217154"/>
    </source>
</evidence>
<dbReference type="InterPro" id="IPR049625">
    <property type="entry name" value="Glyco_transf_61_cat"/>
</dbReference>
<dbReference type="KEGG" id="vbo:CKY39_03800"/>
<gene>
    <name evidence="2" type="ORF">CKY39_03800</name>
</gene>
<sequence>MQYIKDKMAARYPLPAQRSRRLFLSRKNSAWRLLRNEAEIIERLQDLGFESIFLEEYDFARQVRTFGEAEFIVAPNGSALNSLIFAATDVKALILGQQNSFNWGGWLGPILDLGFKPEFMEGEATESTSFKHSDYVVPADRVRTKVLAMLGS</sequence>
<reference evidence="2 3" key="1">
    <citation type="submission" date="2017-09" db="EMBL/GenBank/DDBJ databases">
        <title>The diverse metabolic capabilities of V. boronicumulans make it an excellent choice for continued studies on novel biodegradation.</title>
        <authorList>
            <person name="Sun S."/>
        </authorList>
    </citation>
    <scope>NUCLEOTIDE SEQUENCE [LARGE SCALE GENOMIC DNA]</scope>
    <source>
        <strain evidence="2 3">J1</strain>
    </source>
</reference>
<dbReference type="GO" id="GO:0016757">
    <property type="term" value="F:glycosyltransferase activity"/>
    <property type="evidence" value="ECO:0007669"/>
    <property type="project" value="InterPro"/>
</dbReference>